<feature type="region of interest" description="Disordered" evidence="1">
    <location>
        <begin position="78"/>
        <end position="138"/>
    </location>
</feature>
<comment type="caution">
    <text evidence="2">The sequence shown here is derived from an EMBL/GenBank/DDBJ whole genome shotgun (WGS) entry which is preliminary data.</text>
</comment>
<reference evidence="2" key="1">
    <citation type="submission" date="2020-05" db="EMBL/GenBank/DDBJ databases">
        <title>WGS assembly of Panicum virgatum.</title>
        <authorList>
            <person name="Lovell J.T."/>
            <person name="Jenkins J."/>
            <person name="Shu S."/>
            <person name="Juenger T.E."/>
            <person name="Schmutz J."/>
        </authorList>
    </citation>
    <scope>NUCLEOTIDE SEQUENCE</scope>
    <source>
        <strain evidence="2">AP13</strain>
    </source>
</reference>
<organism evidence="2 3">
    <name type="scientific">Panicum virgatum</name>
    <name type="common">Blackwell switchgrass</name>
    <dbReference type="NCBI Taxonomy" id="38727"/>
    <lineage>
        <taxon>Eukaryota</taxon>
        <taxon>Viridiplantae</taxon>
        <taxon>Streptophyta</taxon>
        <taxon>Embryophyta</taxon>
        <taxon>Tracheophyta</taxon>
        <taxon>Spermatophyta</taxon>
        <taxon>Magnoliopsida</taxon>
        <taxon>Liliopsida</taxon>
        <taxon>Poales</taxon>
        <taxon>Poaceae</taxon>
        <taxon>PACMAD clade</taxon>
        <taxon>Panicoideae</taxon>
        <taxon>Panicodae</taxon>
        <taxon>Paniceae</taxon>
        <taxon>Panicinae</taxon>
        <taxon>Panicum</taxon>
        <taxon>Panicum sect. Hiantes</taxon>
    </lineage>
</organism>
<keyword evidence="3" id="KW-1185">Reference proteome</keyword>
<dbReference type="EMBL" id="CM029044">
    <property type="protein sequence ID" value="KAG2605622.1"/>
    <property type="molecule type" value="Genomic_DNA"/>
</dbReference>
<sequence>MAEHGRAEWSNRADPSAWMRAHPFGHRPLQRWLGGAVRVAWGRSLGVVAAGEGHDAEMQTARGQSAQQLGGLWRCRGRRGVRWRRGGGRRAGEEDGRGPGAGRGGPGAGGGPPPCGSPAASQRRGPTTSSSGKCRSGR</sequence>
<feature type="compositionally biased region" description="Polar residues" evidence="1">
    <location>
        <begin position="124"/>
        <end position="138"/>
    </location>
</feature>
<dbReference type="EMBL" id="CM029044">
    <property type="protein sequence ID" value="KAG2605627.1"/>
    <property type="molecule type" value="Genomic_DNA"/>
</dbReference>
<dbReference type="Proteomes" id="UP000823388">
    <property type="component" value="Chromosome 4N"/>
</dbReference>
<gene>
    <name evidence="2" type="ORF">PVAP13_4NG085317</name>
</gene>
<evidence type="ECO:0000313" key="2">
    <source>
        <dbReference type="EMBL" id="KAG2605624.1"/>
    </source>
</evidence>
<evidence type="ECO:0000313" key="3">
    <source>
        <dbReference type="Proteomes" id="UP000823388"/>
    </source>
</evidence>
<evidence type="ECO:0000256" key="1">
    <source>
        <dbReference type="SAM" id="MobiDB-lite"/>
    </source>
</evidence>
<accession>A0A8T0T8W3</accession>
<feature type="compositionally biased region" description="Basic residues" evidence="1">
    <location>
        <begin position="78"/>
        <end position="88"/>
    </location>
</feature>
<dbReference type="EMBL" id="CM029044">
    <property type="protein sequence ID" value="KAG2605623.1"/>
    <property type="molecule type" value="Genomic_DNA"/>
</dbReference>
<feature type="compositionally biased region" description="Gly residues" evidence="1">
    <location>
        <begin position="98"/>
        <end position="110"/>
    </location>
</feature>
<dbReference type="AlphaFoldDB" id="A0A8T0T8W3"/>
<name>A0A8T0T8W3_PANVG</name>
<proteinExistence type="predicted"/>
<protein>
    <submittedName>
        <fullName evidence="2">Uncharacterized protein</fullName>
    </submittedName>
</protein>
<dbReference type="EMBL" id="CM029044">
    <property type="protein sequence ID" value="KAG2605624.1"/>
    <property type="molecule type" value="Genomic_DNA"/>
</dbReference>